<comment type="caution">
    <text evidence="1">The sequence shown here is derived from an EMBL/GenBank/DDBJ whole genome shotgun (WGS) entry which is preliminary data.</text>
</comment>
<dbReference type="Gene3D" id="3.80.10.10">
    <property type="entry name" value="Ribonuclease Inhibitor"/>
    <property type="match status" value="1"/>
</dbReference>
<evidence type="ECO:0000313" key="1">
    <source>
        <dbReference type="EMBL" id="KAK9951789.1"/>
    </source>
</evidence>
<organism evidence="1 2">
    <name type="scientific">Culter alburnus</name>
    <name type="common">Topmouth culter</name>
    <dbReference type="NCBI Taxonomy" id="194366"/>
    <lineage>
        <taxon>Eukaryota</taxon>
        <taxon>Metazoa</taxon>
        <taxon>Chordata</taxon>
        <taxon>Craniata</taxon>
        <taxon>Vertebrata</taxon>
        <taxon>Euteleostomi</taxon>
        <taxon>Actinopterygii</taxon>
        <taxon>Neopterygii</taxon>
        <taxon>Teleostei</taxon>
        <taxon>Ostariophysi</taxon>
        <taxon>Cypriniformes</taxon>
        <taxon>Xenocyprididae</taxon>
        <taxon>Xenocypridinae</taxon>
        <taxon>Culter</taxon>
    </lineage>
</organism>
<proteinExistence type="predicted"/>
<dbReference type="Proteomes" id="UP001479290">
    <property type="component" value="Unassembled WGS sequence"/>
</dbReference>
<gene>
    <name evidence="1" type="ORF">ABG768_028222</name>
</gene>
<name>A0AAW1YSU9_CULAL</name>
<dbReference type="InterPro" id="IPR032675">
    <property type="entry name" value="LRR_dom_sf"/>
</dbReference>
<dbReference type="AlphaFoldDB" id="A0AAW1YSU9"/>
<sequence>LLGPDADQACQYVRGIVGENPILLRELNLSERELGDRGVNQLAALLQDKHCNPNTLT</sequence>
<dbReference type="EMBL" id="JAWDJR010000027">
    <property type="protein sequence ID" value="KAK9951789.1"/>
    <property type="molecule type" value="Genomic_DNA"/>
</dbReference>
<accession>A0AAW1YSU9</accession>
<protein>
    <submittedName>
        <fullName evidence="1">Uncharacterized protein</fullName>
    </submittedName>
</protein>
<keyword evidence="2" id="KW-1185">Reference proteome</keyword>
<feature type="non-terminal residue" evidence="1">
    <location>
        <position position="57"/>
    </location>
</feature>
<reference evidence="1 2" key="1">
    <citation type="submission" date="2024-05" db="EMBL/GenBank/DDBJ databases">
        <title>A high-quality chromosomal-level genome assembly of Topmouth culter (Culter alburnus).</title>
        <authorList>
            <person name="Zhao H."/>
        </authorList>
    </citation>
    <scope>NUCLEOTIDE SEQUENCE [LARGE SCALE GENOMIC DNA]</scope>
    <source>
        <strain evidence="1">CATC2023</strain>
        <tissue evidence="1">Muscle</tissue>
    </source>
</reference>
<evidence type="ECO:0000313" key="2">
    <source>
        <dbReference type="Proteomes" id="UP001479290"/>
    </source>
</evidence>
<feature type="non-terminal residue" evidence="1">
    <location>
        <position position="1"/>
    </location>
</feature>